<dbReference type="EMBL" id="BK014695">
    <property type="protein sequence ID" value="DAD68186.1"/>
    <property type="molecule type" value="Genomic_DNA"/>
</dbReference>
<proteinExistence type="predicted"/>
<name>A0A8S5LE34_9CAUD</name>
<reference evidence="1" key="1">
    <citation type="journal article" date="2021" name="Proc. Natl. Acad. Sci. U.S.A.">
        <title>A Catalog of Tens of Thousands of Viruses from Human Metagenomes Reveals Hidden Associations with Chronic Diseases.</title>
        <authorList>
            <person name="Tisza M.J."/>
            <person name="Buck C.B."/>
        </authorList>
    </citation>
    <scope>NUCLEOTIDE SEQUENCE</scope>
    <source>
        <strain evidence="1">CtrWS2</strain>
    </source>
</reference>
<evidence type="ECO:0000313" key="1">
    <source>
        <dbReference type="EMBL" id="DAD68186.1"/>
    </source>
</evidence>
<organism evidence="1">
    <name type="scientific">Siphoviridae sp. ctrWS2</name>
    <dbReference type="NCBI Taxonomy" id="2823602"/>
    <lineage>
        <taxon>Viruses</taxon>
        <taxon>Duplodnaviria</taxon>
        <taxon>Heunggongvirae</taxon>
        <taxon>Uroviricota</taxon>
        <taxon>Caudoviricetes</taxon>
    </lineage>
</organism>
<sequence>MIIKYLRSYKTRTFFVRNLALRTKRHFVQKSTIHTVLYKNRAVFKYLIYNVINEEKGGFVRKYKNISIFL</sequence>
<protein>
    <submittedName>
        <fullName evidence="1">Uncharacterized protein</fullName>
    </submittedName>
</protein>
<accession>A0A8S5LE34</accession>